<evidence type="ECO:0000313" key="7">
    <source>
        <dbReference type="EMBL" id="ARD85592.1"/>
    </source>
</evidence>
<reference evidence="7 8" key="1">
    <citation type="submission" date="2011-10" db="EMBL/GenBank/DDBJ databases">
        <title>Metabolic and evolutionary patterns in the extreme acidophile Ferroplasma acidiphilum.</title>
        <authorList>
            <person name="Golyshina O.V."/>
            <person name="Kozyavkin S.A."/>
            <person name="Tatusov R.L."/>
            <person name="Slesarev A.I."/>
            <person name="Golyshin P.N."/>
        </authorList>
    </citation>
    <scope>NUCLEOTIDE SEQUENCE [LARGE SCALE GENOMIC DNA]</scope>
    <source>
        <strain evidence="8">Y</strain>
    </source>
</reference>
<dbReference type="GeneID" id="31677244"/>
<evidence type="ECO:0000256" key="4">
    <source>
        <dbReference type="ARBA" id="ARBA00023136"/>
    </source>
</evidence>
<keyword evidence="3 5" id="KW-1133">Transmembrane helix</keyword>
<dbReference type="GO" id="GO:0022857">
    <property type="term" value="F:transmembrane transporter activity"/>
    <property type="evidence" value="ECO:0007669"/>
    <property type="project" value="InterPro"/>
</dbReference>
<feature type="transmembrane region" description="Helical" evidence="5">
    <location>
        <begin position="426"/>
        <end position="446"/>
    </location>
</feature>
<organism evidence="7 8">
    <name type="scientific">Ferroplasma acidiphilum</name>
    <dbReference type="NCBI Taxonomy" id="74969"/>
    <lineage>
        <taxon>Archaea</taxon>
        <taxon>Methanobacteriati</taxon>
        <taxon>Thermoplasmatota</taxon>
        <taxon>Thermoplasmata</taxon>
        <taxon>Thermoplasmatales</taxon>
        <taxon>Ferroplasmaceae</taxon>
        <taxon>Ferroplasma</taxon>
    </lineage>
</organism>
<gene>
    <name evidence="7" type="ORF">FAD_1753</name>
</gene>
<dbReference type="KEGG" id="fai:FAD_1753"/>
<feature type="transmembrane region" description="Helical" evidence="5">
    <location>
        <begin position="113"/>
        <end position="132"/>
    </location>
</feature>
<dbReference type="PROSITE" id="PS00217">
    <property type="entry name" value="SUGAR_TRANSPORT_2"/>
    <property type="match status" value="1"/>
</dbReference>
<feature type="transmembrane region" description="Helical" evidence="5">
    <location>
        <begin position="254"/>
        <end position="273"/>
    </location>
</feature>
<dbReference type="EMBL" id="CP015363">
    <property type="protein sequence ID" value="ARD85592.1"/>
    <property type="molecule type" value="Genomic_DNA"/>
</dbReference>
<dbReference type="InterPro" id="IPR036259">
    <property type="entry name" value="MFS_trans_sf"/>
</dbReference>
<dbReference type="InterPro" id="IPR020846">
    <property type="entry name" value="MFS_dom"/>
</dbReference>
<dbReference type="OrthoDB" id="117970at2157"/>
<feature type="transmembrane region" description="Helical" evidence="5">
    <location>
        <begin position="335"/>
        <end position="355"/>
    </location>
</feature>
<feature type="transmembrane region" description="Helical" evidence="5">
    <location>
        <begin position="89"/>
        <end position="107"/>
    </location>
</feature>
<feature type="transmembrane region" description="Helical" evidence="5">
    <location>
        <begin position="180"/>
        <end position="200"/>
    </location>
</feature>
<protein>
    <submittedName>
        <fullName evidence="7">Inorganic phosphate:H+ symporter family transporter</fullName>
    </submittedName>
</protein>
<dbReference type="Gene3D" id="1.20.1250.20">
    <property type="entry name" value="MFS general substrate transporter like domains"/>
    <property type="match status" value="1"/>
</dbReference>
<feature type="transmembrane region" description="Helical" evidence="5">
    <location>
        <begin position="303"/>
        <end position="323"/>
    </location>
</feature>
<feature type="transmembrane region" description="Helical" evidence="5">
    <location>
        <begin position="153"/>
        <end position="174"/>
    </location>
</feature>
<proteinExistence type="predicted"/>
<keyword evidence="2 5" id="KW-0812">Transmembrane</keyword>
<keyword evidence="4 5" id="KW-0472">Membrane</keyword>
<evidence type="ECO:0000256" key="3">
    <source>
        <dbReference type="ARBA" id="ARBA00022989"/>
    </source>
</evidence>
<evidence type="ECO:0000256" key="5">
    <source>
        <dbReference type="SAM" id="Phobius"/>
    </source>
</evidence>
<dbReference type="PROSITE" id="PS50850">
    <property type="entry name" value="MFS"/>
    <property type="match status" value="1"/>
</dbReference>
<dbReference type="RefSeq" id="WP_081143070.1">
    <property type="nucleotide sequence ID" value="NZ_CP015363.1"/>
</dbReference>
<dbReference type="STRING" id="74969.FAD_1753"/>
<feature type="transmembrane region" description="Helical" evidence="5">
    <location>
        <begin position="361"/>
        <end position="383"/>
    </location>
</feature>
<evidence type="ECO:0000256" key="2">
    <source>
        <dbReference type="ARBA" id="ARBA00022692"/>
    </source>
</evidence>
<evidence type="ECO:0000259" key="6">
    <source>
        <dbReference type="PROSITE" id="PS50850"/>
    </source>
</evidence>
<dbReference type="PANTHER" id="PTHR24064">
    <property type="entry name" value="SOLUTE CARRIER FAMILY 22 MEMBER"/>
    <property type="match status" value="1"/>
</dbReference>
<accession>A0A1V0N636</accession>
<feature type="transmembrane region" description="Helical" evidence="5">
    <location>
        <begin position="21"/>
        <end position="50"/>
    </location>
</feature>
<dbReference type="InterPro" id="IPR005829">
    <property type="entry name" value="Sugar_transporter_CS"/>
</dbReference>
<dbReference type="GO" id="GO:0016020">
    <property type="term" value="C:membrane"/>
    <property type="evidence" value="ECO:0007669"/>
    <property type="project" value="UniProtKB-SubCell"/>
</dbReference>
<name>A0A1V0N636_9ARCH</name>
<dbReference type="AlphaFoldDB" id="A0A1V0N636"/>
<feature type="domain" description="Major facilitator superfamily (MFS) profile" evidence="6">
    <location>
        <begin position="21"/>
        <end position="450"/>
    </location>
</feature>
<sequence length="467" mass="51161">MSSAIDRSMDEAKTSKFHYKVLFISGLGFFTDAYDLFIIGVVILLLPYAGWHNISIFYKGLVTSTALLAAVIGSVVFGRLLDYSGRKAIYGFELVALIAGSLGSAFLTPVNNIFMLLFWRFLLGVGIGGDYATSSTIMTEYSSTMNRGKFVGMIFSMQSFGLIAGPLISIAFLSNYVSPYITWRLLLAIGAIPAIIVIYFRRTMPEPPRYTADVRGDYKLAAKNLKTFAGLDSTGSKGKTINAPWYVLFRDRKFLLTLIGTAGAWFLMDWAFYGNSIMSNSILSFLVPSTVSGIHSIIMTNEYSAIIFGVAAFPGYWIAAFTIDRIGRKPVQITGFAMMAISFGIISAFSFLTTYRFLDYLLLLYGISYFFIMFGPNVTTFVYPPEVFPISTRGLGTGISAAGGKTGAFIGTLADTIILSITGLHFLMGMLAIIAAIGLILTIVLLPETKRRDLGETSGEARYAEWK</sequence>
<dbReference type="Proteomes" id="UP000192050">
    <property type="component" value="Chromosome"/>
</dbReference>
<dbReference type="PROSITE" id="PS00216">
    <property type="entry name" value="SUGAR_TRANSPORT_1"/>
    <property type="match status" value="1"/>
</dbReference>
<evidence type="ECO:0000256" key="1">
    <source>
        <dbReference type="ARBA" id="ARBA00004141"/>
    </source>
</evidence>
<evidence type="ECO:0000313" key="8">
    <source>
        <dbReference type="Proteomes" id="UP000192050"/>
    </source>
</evidence>
<comment type="subcellular location">
    <subcellularLocation>
        <location evidence="1">Membrane</location>
        <topology evidence="1">Multi-pass membrane protein</topology>
    </subcellularLocation>
</comment>
<feature type="transmembrane region" description="Helical" evidence="5">
    <location>
        <begin position="56"/>
        <end position="77"/>
    </location>
</feature>
<dbReference type="Pfam" id="PF00083">
    <property type="entry name" value="Sugar_tr"/>
    <property type="match status" value="1"/>
</dbReference>
<keyword evidence="8" id="KW-1185">Reference proteome</keyword>
<dbReference type="InterPro" id="IPR005828">
    <property type="entry name" value="MFS_sugar_transport-like"/>
</dbReference>
<dbReference type="SUPFAM" id="SSF103473">
    <property type="entry name" value="MFS general substrate transporter"/>
    <property type="match status" value="1"/>
</dbReference>